<protein>
    <submittedName>
        <fullName evidence="3">Transposase</fullName>
    </submittedName>
</protein>
<dbReference type="AlphaFoldDB" id="A0A0M3KIZ2"/>
<organism evidence="3">
    <name type="scientific">Anisakis simplex</name>
    <name type="common">Herring worm</name>
    <dbReference type="NCBI Taxonomy" id="6269"/>
    <lineage>
        <taxon>Eukaryota</taxon>
        <taxon>Metazoa</taxon>
        <taxon>Ecdysozoa</taxon>
        <taxon>Nematoda</taxon>
        <taxon>Chromadorea</taxon>
        <taxon>Rhabditida</taxon>
        <taxon>Spirurina</taxon>
        <taxon>Ascaridomorpha</taxon>
        <taxon>Ascaridoidea</taxon>
        <taxon>Anisakidae</taxon>
        <taxon>Anisakis</taxon>
        <taxon>Anisakis simplex complex</taxon>
    </lineage>
</organism>
<sequence>MIWHHNQPSRDTCRSQLTIAFARDLREDLSDYLWDLFEAIIVLMERSDQQAELLQTGFRALAVMIKLQWRKIIRELRRTFV</sequence>
<evidence type="ECO:0000313" key="1">
    <source>
        <dbReference type="EMBL" id="VDK76099.1"/>
    </source>
</evidence>
<reference evidence="3" key="1">
    <citation type="submission" date="2017-02" db="UniProtKB">
        <authorList>
            <consortium name="WormBaseParasite"/>
        </authorList>
    </citation>
    <scope>IDENTIFICATION</scope>
</reference>
<dbReference type="EMBL" id="UYRR01039329">
    <property type="protein sequence ID" value="VDK76099.1"/>
    <property type="molecule type" value="Genomic_DNA"/>
</dbReference>
<dbReference type="Proteomes" id="UP000267096">
    <property type="component" value="Unassembled WGS sequence"/>
</dbReference>
<gene>
    <name evidence="1" type="ORF">ASIM_LOCUS20339</name>
</gene>
<dbReference type="OrthoDB" id="360653at2759"/>
<proteinExistence type="predicted"/>
<accession>A0A0M3KIZ2</accession>
<evidence type="ECO:0000313" key="2">
    <source>
        <dbReference type="Proteomes" id="UP000267096"/>
    </source>
</evidence>
<keyword evidence="2" id="KW-1185">Reference proteome</keyword>
<name>A0A0M3KIZ2_ANISI</name>
<reference evidence="1 2" key="2">
    <citation type="submission" date="2018-11" db="EMBL/GenBank/DDBJ databases">
        <authorList>
            <consortium name="Pathogen Informatics"/>
        </authorList>
    </citation>
    <scope>NUCLEOTIDE SEQUENCE [LARGE SCALE GENOMIC DNA]</scope>
</reference>
<evidence type="ECO:0000313" key="3">
    <source>
        <dbReference type="WBParaSite" id="ASIM_0002096401-mRNA-1"/>
    </source>
</evidence>
<dbReference type="WBParaSite" id="ASIM_0002096401-mRNA-1">
    <property type="protein sequence ID" value="ASIM_0002096401-mRNA-1"/>
    <property type="gene ID" value="ASIM_0002096401"/>
</dbReference>